<dbReference type="AlphaFoldDB" id="A0A917H9X9"/>
<keyword evidence="3" id="KW-1185">Reference proteome</keyword>
<organism evidence="2 3">
    <name type="scientific">Edaphobacter dinghuensis</name>
    <dbReference type="NCBI Taxonomy" id="1560005"/>
    <lineage>
        <taxon>Bacteria</taxon>
        <taxon>Pseudomonadati</taxon>
        <taxon>Acidobacteriota</taxon>
        <taxon>Terriglobia</taxon>
        <taxon>Terriglobales</taxon>
        <taxon>Acidobacteriaceae</taxon>
        <taxon>Edaphobacter</taxon>
    </lineage>
</organism>
<evidence type="ECO:0008006" key="4">
    <source>
        <dbReference type="Google" id="ProtNLM"/>
    </source>
</evidence>
<dbReference type="EMBL" id="BMGT01000002">
    <property type="protein sequence ID" value="GGG72188.1"/>
    <property type="molecule type" value="Genomic_DNA"/>
</dbReference>
<dbReference type="SUPFAM" id="SSF51004">
    <property type="entry name" value="C-terminal (heme d1) domain of cytochrome cd1-nitrite reductase"/>
    <property type="match status" value="1"/>
</dbReference>
<gene>
    <name evidence="2" type="ORF">GCM10011585_13110</name>
</gene>
<proteinExistence type="predicted"/>
<dbReference type="PANTHER" id="PTHR47197:SF3">
    <property type="entry name" value="DIHYDRO-HEME D1 DEHYDROGENASE"/>
    <property type="match status" value="1"/>
</dbReference>
<dbReference type="RefSeq" id="WP_188553399.1">
    <property type="nucleotide sequence ID" value="NZ_BMGT01000002.1"/>
</dbReference>
<dbReference type="Gene3D" id="2.130.10.10">
    <property type="entry name" value="YVTN repeat-like/Quinoprotein amine dehydrogenase"/>
    <property type="match status" value="2"/>
</dbReference>
<reference evidence="2" key="2">
    <citation type="submission" date="2020-09" db="EMBL/GenBank/DDBJ databases">
        <authorList>
            <person name="Sun Q."/>
            <person name="Zhou Y."/>
        </authorList>
    </citation>
    <scope>NUCLEOTIDE SEQUENCE</scope>
    <source>
        <strain evidence="2">CGMCC 1.12997</strain>
    </source>
</reference>
<dbReference type="InterPro" id="IPR015943">
    <property type="entry name" value="WD40/YVTN_repeat-like_dom_sf"/>
</dbReference>
<feature type="signal peptide" evidence="1">
    <location>
        <begin position="1"/>
        <end position="26"/>
    </location>
</feature>
<comment type="caution">
    <text evidence="2">The sequence shown here is derived from an EMBL/GenBank/DDBJ whole genome shotgun (WGS) entry which is preliminary data.</text>
</comment>
<evidence type="ECO:0000256" key="1">
    <source>
        <dbReference type="SAM" id="SignalP"/>
    </source>
</evidence>
<dbReference type="InterPro" id="IPR011048">
    <property type="entry name" value="Haem_d1_sf"/>
</dbReference>
<dbReference type="InterPro" id="IPR051200">
    <property type="entry name" value="Host-pathogen_enzymatic-act"/>
</dbReference>
<keyword evidence="1" id="KW-0732">Signal</keyword>
<evidence type="ECO:0000313" key="2">
    <source>
        <dbReference type="EMBL" id="GGG72188.1"/>
    </source>
</evidence>
<dbReference type="PANTHER" id="PTHR47197">
    <property type="entry name" value="PROTEIN NIRF"/>
    <property type="match status" value="1"/>
</dbReference>
<protein>
    <recommendedName>
        <fullName evidence="4">DNA-binding beta-propeller fold protein YncE</fullName>
    </recommendedName>
</protein>
<accession>A0A917H9X9</accession>
<evidence type="ECO:0000313" key="3">
    <source>
        <dbReference type="Proteomes" id="UP000647241"/>
    </source>
</evidence>
<reference evidence="2" key="1">
    <citation type="journal article" date="2014" name="Int. J. Syst. Evol. Microbiol.">
        <title>Complete genome sequence of Corynebacterium casei LMG S-19264T (=DSM 44701T), isolated from a smear-ripened cheese.</title>
        <authorList>
            <consortium name="US DOE Joint Genome Institute (JGI-PGF)"/>
            <person name="Walter F."/>
            <person name="Albersmeier A."/>
            <person name="Kalinowski J."/>
            <person name="Ruckert C."/>
        </authorList>
    </citation>
    <scope>NUCLEOTIDE SEQUENCE</scope>
    <source>
        <strain evidence="2">CGMCC 1.12997</strain>
    </source>
</reference>
<name>A0A917H9X9_9BACT</name>
<dbReference type="Proteomes" id="UP000647241">
    <property type="component" value="Unassembled WGS sequence"/>
</dbReference>
<sequence>MRIVRSASTLVGILFIVATVVAPSSATTPTTPHSFHIQDQWNIGGKGGWGFLAIDPAAHRLYIPRTNRISVVDTDTGKALGEIQGMSNLRDLALDDSGRYGYATDVTDGTAGFVRIFDRVSFKLIASIPTDPIPDAIIFDSATKLIFAFSYRARNVAVIDTSTNQIVSTIPLAGHPGSAIGDGKGGIFVALPARGEIQRIDAVSRKVTASWTLTPCTGPSGLAIDAQHHELFTTCEDHKLVAVDATNGQVKAIGDAPKDAGDLDFDPRLNLLFLADPAGSLTIFRRESPLRYTVLRSVNTEAGARTMVVNHKDGKAYLVTAKYGLNSGNVSEELRYRPTPIPGSFSVFVVSR</sequence>
<feature type="chain" id="PRO_5037173680" description="DNA-binding beta-propeller fold protein YncE" evidence="1">
    <location>
        <begin position="27"/>
        <end position="352"/>
    </location>
</feature>